<evidence type="ECO:0000256" key="2">
    <source>
        <dbReference type="ARBA" id="ARBA00008314"/>
    </source>
</evidence>
<keyword evidence="16" id="KW-1185">Reference proteome</keyword>
<dbReference type="SMART" id="SM00295">
    <property type="entry name" value="B41"/>
    <property type="match status" value="1"/>
</dbReference>
<feature type="region of interest" description="Disordered" evidence="11">
    <location>
        <begin position="1603"/>
        <end position="1666"/>
    </location>
</feature>
<feature type="binding site" evidence="10">
    <location>
        <begin position="123"/>
        <end position="130"/>
    </location>
    <ligand>
        <name>ATP</name>
        <dbReference type="ChEBI" id="CHEBI:30616"/>
    </ligand>
</feature>
<keyword evidence="5 10" id="KW-0547">Nucleotide-binding</keyword>
<dbReference type="Gene3D" id="1.10.10.820">
    <property type="match status" value="1"/>
</dbReference>
<evidence type="ECO:0000259" key="12">
    <source>
        <dbReference type="PROSITE" id="PS50057"/>
    </source>
</evidence>
<feature type="region of interest" description="Actin-binding" evidence="10">
    <location>
        <begin position="591"/>
        <end position="613"/>
    </location>
</feature>
<feature type="compositionally biased region" description="Basic residues" evidence="11">
    <location>
        <begin position="1643"/>
        <end position="1653"/>
    </location>
</feature>
<feature type="region of interest" description="Disordered" evidence="11">
    <location>
        <begin position="1191"/>
        <end position="1269"/>
    </location>
</feature>
<evidence type="ECO:0000313" key="15">
    <source>
        <dbReference type="EMBL" id="CAF0968540.1"/>
    </source>
</evidence>
<dbReference type="InterPro" id="IPR000299">
    <property type="entry name" value="FERM_domain"/>
</dbReference>
<feature type="compositionally biased region" description="Low complexity" evidence="11">
    <location>
        <begin position="1656"/>
        <end position="1666"/>
    </location>
</feature>
<accession>A0A814EEU2</accession>
<dbReference type="SUPFAM" id="SSF50729">
    <property type="entry name" value="PH domain-like"/>
    <property type="match status" value="1"/>
</dbReference>
<keyword evidence="6 10" id="KW-0067">ATP-binding</keyword>
<feature type="compositionally biased region" description="Polar residues" evidence="11">
    <location>
        <begin position="1960"/>
        <end position="1971"/>
    </location>
</feature>
<evidence type="ECO:0000256" key="1">
    <source>
        <dbReference type="ARBA" id="ARBA00004496"/>
    </source>
</evidence>
<proteinExistence type="inferred from homology"/>
<dbReference type="Gene3D" id="3.40.850.10">
    <property type="entry name" value="Kinesin motor domain"/>
    <property type="match status" value="1"/>
</dbReference>
<dbReference type="Gene3D" id="1.20.5.190">
    <property type="match status" value="1"/>
</dbReference>
<dbReference type="Gene3D" id="6.20.240.20">
    <property type="match status" value="1"/>
</dbReference>
<feature type="compositionally biased region" description="Basic residues" evidence="11">
    <location>
        <begin position="2306"/>
        <end position="2318"/>
    </location>
</feature>
<evidence type="ECO:0000259" key="14">
    <source>
        <dbReference type="PROSITE" id="PS51456"/>
    </source>
</evidence>
<feature type="compositionally biased region" description="Polar residues" evidence="11">
    <location>
        <begin position="1191"/>
        <end position="1206"/>
    </location>
</feature>
<dbReference type="FunFam" id="1.10.10.820:FF:000001">
    <property type="entry name" value="Myosin heavy chain"/>
    <property type="match status" value="1"/>
</dbReference>
<evidence type="ECO:0000259" key="13">
    <source>
        <dbReference type="PROSITE" id="PS51016"/>
    </source>
</evidence>
<feature type="domain" description="Myosin motor" evidence="14">
    <location>
        <begin position="28"/>
        <end position="712"/>
    </location>
</feature>
<dbReference type="InterPro" id="IPR001609">
    <property type="entry name" value="Myosin_head_motor_dom-like"/>
</dbReference>
<dbReference type="InterPro" id="IPR036961">
    <property type="entry name" value="Kinesin_motor_dom_sf"/>
</dbReference>
<dbReference type="InterPro" id="IPR029071">
    <property type="entry name" value="Ubiquitin-like_domsf"/>
</dbReference>
<organism evidence="15 16">
    <name type="scientific">Adineta ricciae</name>
    <name type="common">Rotifer</name>
    <dbReference type="NCBI Taxonomy" id="249248"/>
    <lineage>
        <taxon>Eukaryota</taxon>
        <taxon>Metazoa</taxon>
        <taxon>Spiralia</taxon>
        <taxon>Gnathifera</taxon>
        <taxon>Rotifera</taxon>
        <taxon>Eurotatoria</taxon>
        <taxon>Bdelloidea</taxon>
        <taxon>Adinetida</taxon>
        <taxon>Adinetidae</taxon>
        <taxon>Adineta</taxon>
    </lineage>
</organism>
<keyword evidence="8 10" id="KW-0505">Motor protein</keyword>
<evidence type="ECO:0000313" key="16">
    <source>
        <dbReference type="Proteomes" id="UP000663828"/>
    </source>
</evidence>
<dbReference type="InterPro" id="IPR000857">
    <property type="entry name" value="MyTH4_dom"/>
</dbReference>
<evidence type="ECO:0000256" key="3">
    <source>
        <dbReference type="ARBA" id="ARBA00022490"/>
    </source>
</evidence>
<keyword evidence="7 10" id="KW-0518">Myosin</keyword>
<dbReference type="GO" id="GO:0005524">
    <property type="term" value="F:ATP binding"/>
    <property type="evidence" value="ECO:0007669"/>
    <property type="project" value="UniProtKB-UniRule"/>
</dbReference>
<dbReference type="SUPFAM" id="SSF54236">
    <property type="entry name" value="Ubiquitin-like"/>
    <property type="match status" value="1"/>
</dbReference>
<evidence type="ECO:0000256" key="8">
    <source>
        <dbReference type="ARBA" id="ARBA00023175"/>
    </source>
</evidence>
<evidence type="ECO:0000256" key="4">
    <source>
        <dbReference type="ARBA" id="ARBA00022737"/>
    </source>
</evidence>
<feature type="region of interest" description="Disordered" evidence="11">
    <location>
        <begin position="1295"/>
        <end position="1353"/>
    </location>
</feature>
<dbReference type="Pfam" id="PF00784">
    <property type="entry name" value="MyTH4"/>
    <property type="match status" value="2"/>
</dbReference>
<dbReference type="GO" id="GO:0016459">
    <property type="term" value="C:myosin complex"/>
    <property type="evidence" value="ECO:0007669"/>
    <property type="project" value="UniProtKB-KW"/>
</dbReference>
<keyword evidence="4" id="KW-0677">Repeat</keyword>
<feature type="compositionally biased region" description="Basic and acidic residues" evidence="11">
    <location>
        <begin position="1318"/>
        <end position="1334"/>
    </location>
</feature>
<dbReference type="Gene3D" id="1.20.120.720">
    <property type="entry name" value="Myosin VI head, motor domain, U50 subdomain"/>
    <property type="match status" value="1"/>
</dbReference>
<comment type="caution">
    <text evidence="15">The sequence shown here is derived from an EMBL/GenBank/DDBJ whole genome shotgun (WGS) entry which is preliminary data.</text>
</comment>
<comment type="subcellular location">
    <subcellularLocation>
        <location evidence="1">Cytoplasm</location>
    </subcellularLocation>
</comment>
<feature type="non-terminal residue" evidence="15">
    <location>
        <position position="1"/>
    </location>
</feature>
<dbReference type="Gene3D" id="2.30.29.30">
    <property type="entry name" value="Pleckstrin-homology domain (PH domain)/Phosphotyrosine-binding domain (PTB)"/>
    <property type="match status" value="2"/>
</dbReference>
<dbReference type="Proteomes" id="UP000663828">
    <property type="component" value="Unassembled WGS sequence"/>
</dbReference>
<comment type="similarity">
    <text evidence="2 10">Belongs to the TRAFAC class myosin-kinesin ATPase superfamily. Myosin family.</text>
</comment>
<dbReference type="Pfam" id="PF00373">
    <property type="entry name" value="FERM_M"/>
    <property type="match status" value="1"/>
</dbReference>
<feature type="region of interest" description="Disordered" evidence="11">
    <location>
        <begin position="2306"/>
        <end position="2326"/>
    </location>
</feature>
<dbReference type="EMBL" id="CAJNOR010000635">
    <property type="protein sequence ID" value="CAF0968540.1"/>
    <property type="molecule type" value="Genomic_DNA"/>
</dbReference>
<dbReference type="Gene3D" id="1.20.58.530">
    <property type="match status" value="1"/>
</dbReference>
<sequence length="2918" mass="332927">KSLLNGKTFTFPNDETNRVTPRIPLPSEGVNDMITMSDLSEASILWNIKVRYDHRQFYTYIGSILVAVNPYHMYHDMYSTTYVRKYENALVMNSLPAHIFATASLAHNKMLTDKMNQCVLISGESGGGKTQSTKLIMNYLATVNPGKNKLITEQILEASPLLESFGNAKTVRNDNSSRFGKYIEIYYSQKSIVGAKLSDFLLEKSRIVTHSTDERNYHVFYELLEGFDNEEKRKYGLTTPEKYFYLNQGASMAISSKSDANDFQSLLTAMKILNFTKNEQETIFKILAAILHLGNIYFSRNIEDPSHDLIQISSKTEIEWCSHLLGLNDQGLLQNLTHKVTEARDERLLSPFNLEQALDSRDAIAKALYSTLFSWLVARINQIVRVNNTVDNSIAILDIFGFENFSINSFEQLCINYANEALQFHFNRHVFKLEQEEYAKEKLAWKKIDFADNTDCLDLIGKKPNGILQILDDESNFPKATDHSFLHKCHRLHESNRLYGKPRLLKTTFSIRHYAGEVEYDVRGFLDKNRDLLRGDVIDLFSSSRNEILANMFRDIRDVYESHRGFHFKTGRFITMKAKTPTVSAKFSDSLSHLIETMTRCQPTFIRCIKPNNDKTPNKLELSVVLEQLRNTGMLETVRIRKLGFPRRYSFEQFATRYRCLIPNSPGNIDVKETTVHILNNLSAKFTLKYQIGITKIFLRESLEYHLEKERSLVINKAASTIQRAIKSYIQRKQFEKQRRAVVLLQKQYRRWLDNKNSPATGRFQRRPSLGTSIARAMISMSPDVTFETTSEKSTSLSIRLCESGQSSLSVTSCFSPSTAMSNITENSSTVNSSSQQTTTTTSQDYQFNLLEIPNELDLVFRRLDAWEEPHSDEHIIETSRSTHVIPSEQLSLPPNNTEKSSFLKYIQEHTYLGNKWDRLLTPIEVPLTNNISNQQQTQLALSLFKLILRFVNTSEHEAKRDRALGDYIVQIGLMNEILRDEILIQILNQIWNNMDLIRLHKAWLLMLNCISCFSPSSKLYKHLYQFIFEENPANSDLAKRKLLAAGGADAPRTYPPTQLEWAANKRSSPMALQAEFSDHFEAIGEVESWMTGEQYAYELVSSRGIIKDYCSGWTVSLEEDGNEIELMGHDYILDLIGELEIPPCAPVCKSFFLIHDGRDRSSKTPRRRNYRTTVRSKEWYLKVDNSRSSRLSKASRQTSSSNHSSPYKYPRRFSSDEQQQSIEKKYTKRHSPVYHDVPMTSNKSDFSESSSELSDVHTLFPPPPASATKDLLKTDATSAYSMTDDLPAEIPIRKSELNVPSHPKTPPLPPVRSSTRSSREPIKKDEKSIEKRKQSSTNKTILKPTPPLPVIEPSESIRKANTFTSSSHSMIDAGCSGHILSKIPALRCFRPNKQHHTQKFHKTSPLPPPPLVVSDYSGPENANSFYGEFSVCSDAPTNLNQYEKIGSSIHHTAKLNGHPDDYHLSSTYSDGGIVGDMTEYEAEEIPIKKSASHSKDISRPGTKFIKNKNTKPKSGYPQAKKQGNSIFDSESIATITDLPLPCHKSDVEAFLDDLFERALDPKNLAKKKNKTALLSTIDQRRLQMISNSRMDQSTRRRGLTNFLHKTQSHKKSSIRSAPRAISAQDQTHHKKKSKIDKDLSERKKRTKSKKKRYENSNINNNNNNNALMTEQSFMSFTSENSLMLPQIGYSSRADMSDTSEYARYARGPKHDVFYRQPSGTRRCDVICTYDSDDADCSSDKKNIKLIPINPDVCFATTTSTINSSKQSITSSSPAKSNGPVFVPVIDISGKKYLPVYLKQSNETDNSANQLDKMPLRLNNTISQLVSSNPILSSKKTPTIIEENEIEPTSMPSSPVLSKPNLCVERLSISQLDTQFQQGSKDYPVTNNHKHAIKVPSHILTRRSPEFQKNLRAKTVRIGKIRWPPPLNAEEIDSANQHRRLLVQRRIQEEIHGAKPTPSEPDQTNNFNNINHDPPPILPDQHQRPLSSTHYVKGVNIEQKVPTDRRVQSDEKLLSPSTNDPQKKSPVTKTLLDLISPLSDAVSDDDMSTNEIVARNHSSRLDFHKTLTPMIGKENFELRKKLFEHPDESSLADTITIPNDIPNTSKHSSRQLQHFLMYHNITWILKLRKEVFSPAETFDQPILIELLYLQIVRDTFSSICIRISEAERTNMKTYLSSHGVVVVGDIDLINKLSAKKSVIEQARQWPTYFCRFFPVSMPKYHSGEVQMLGVSHSGVRLIKRNRSKTASDTLQVLETFLLDSIQQTSSIRNGSTIDLRLTKKRITIHSHRIQIIKQIIDKFLKESRLGHGKHSRTSNHKKTSQENFSPNLISTTSDLFKSSSQASLLSCSQTFSELIPSASFDAHTPKPTKTDLVSPTISALPNGHSMMEFALQNFKLQNKRRSKKSWKNSEWTWQEYSELLKWSKNPIHSPLLQHSSNDCIRIARQCFLAIMRFMGDHPMSRGQTDIDCLLYILKSMHKHRTLIDEILCQLIKQLTENKSTKNDSVQYGWKLLVIILNYFTPSPHLRPYFVKYLNDNINQNEKLVQLCLNHYDQTLKYGGRKNTPSKAEIDLLTANGRNGGKRQTFLLPGGNPLTLLTTPSMVIDDCLNLICERFNITNSLEHDEYSIFIISPSDQSSRLLNPTEYLFDVLSECVRSNMVDYHLIMKRMLWYTIPMTFDDNNKSEMFVDFMYHQLIPELLEGTIIVIKNNHLSDELMQSISLMAALQYRASNKIGLPSMREVKHLLPATVLKLKSVRPQVWTTTVHEKLYSSVETMTINEAKMKLLDIIQTWPLFGMTFFAVQSVDDPSIRSPCLIGIYKNGILFLDIDTRETLFSISYNDVVSIRRHQNSIDIKYGSLNQPRILQCQVERAQDLVALAGRYLSFVGRSLSTAMERKSENQTHLHSSISAYHDPISTIL</sequence>
<evidence type="ECO:0000256" key="10">
    <source>
        <dbReference type="PROSITE-ProRule" id="PRU00782"/>
    </source>
</evidence>
<feature type="domain" description="FERM" evidence="12">
    <location>
        <begin position="2581"/>
        <end position="2889"/>
    </location>
</feature>
<dbReference type="InterPro" id="IPR038185">
    <property type="entry name" value="MyTH4_dom_sf"/>
</dbReference>
<feature type="domain" description="MyTH4" evidence="13">
    <location>
        <begin position="2422"/>
        <end position="2573"/>
    </location>
</feature>
<dbReference type="PANTHER" id="PTHR22692:SF26">
    <property type="entry name" value="SH3 DOMAIN-CONTAINING PROTEIN"/>
    <property type="match status" value="1"/>
</dbReference>
<dbReference type="PANTHER" id="PTHR22692">
    <property type="entry name" value="MYOSIN VII, XV"/>
    <property type="match status" value="1"/>
</dbReference>
<dbReference type="PROSITE" id="PS50096">
    <property type="entry name" value="IQ"/>
    <property type="match status" value="1"/>
</dbReference>
<feature type="region of interest" description="Disordered" evidence="11">
    <location>
        <begin position="1951"/>
        <end position="1977"/>
    </location>
</feature>
<dbReference type="Pfam" id="PF00063">
    <property type="entry name" value="Myosin_head"/>
    <property type="match status" value="1"/>
</dbReference>
<evidence type="ECO:0000256" key="7">
    <source>
        <dbReference type="ARBA" id="ARBA00023123"/>
    </source>
</evidence>
<dbReference type="GO" id="GO:0003774">
    <property type="term" value="F:cytoskeletal motor activity"/>
    <property type="evidence" value="ECO:0007669"/>
    <property type="project" value="UniProtKB-UniRule"/>
</dbReference>
<keyword evidence="3" id="KW-0963">Cytoplasm</keyword>
<dbReference type="SMART" id="SM00139">
    <property type="entry name" value="MyTH4"/>
    <property type="match status" value="2"/>
</dbReference>
<dbReference type="GO" id="GO:0003779">
    <property type="term" value="F:actin binding"/>
    <property type="evidence" value="ECO:0007669"/>
    <property type="project" value="UniProtKB-KW"/>
</dbReference>
<feature type="compositionally biased region" description="Basic and acidic residues" evidence="11">
    <location>
        <begin position="2001"/>
        <end position="2013"/>
    </location>
</feature>
<dbReference type="SUPFAM" id="SSF52540">
    <property type="entry name" value="P-loop containing nucleoside triphosphate hydrolases"/>
    <property type="match status" value="1"/>
</dbReference>
<dbReference type="InterPro" id="IPR019749">
    <property type="entry name" value="Band_41_domain"/>
</dbReference>
<protein>
    <submittedName>
        <fullName evidence="15">Uncharacterized protein</fullName>
    </submittedName>
</protein>
<dbReference type="InterPro" id="IPR027417">
    <property type="entry name" value="P-loop_NTPase"/>
</dbReference>
<gene>
    <name evidence="15" type="ORF">XAT740_LOCUS11540</name>
</gene>
<dbReference type="InterPro" id="IPR011993">
    <property type="entry name" value="PH-like_dom_sf"/>
</dbReference>
<dbReference type="Pfam" id="PF00612">
    <property type="entry name" value="IQ"/>
    <property type="match status" value="1"/>
</dbReference>
<dbReference type="PROSITE" id="PS51456">
    <property type="entry name" value="MYOSIN_MOTOR"/>
    <property type="match status" value="1"/>
</dbReference>
<dbReference type="SMART" id="SM00242">
    <property type="entry name" value="MYSc"/>
    <property type="match status" value="1"/>
</dbReference>
<dbReference type="InterPro" id="IPR000048">
    <property type="entry name" value="IQ_motif_EF-hand-BS"/>
</dbReference>
<evidence type="ECO:0000256" key="6">
    <source>
        <dbReference type="ARBA" id="ARBA00022840"/>
    </source>
</evidence>
<dbReference type="SMART" id="SM00015">
    <property type="entry name" value="IQ"/>
    <property type="match status" value="2"/>
</dbReference>
<feature type="compositionally biased region" description="Polar residues" evidence="11">
    <location>
        <begin position="2015"/>
        <end position="2027"/>
    </location>
</feature>
<evidence type="ECO:0000256" key="11">
    <source>
        <dbReference type="SAM" id="MobiDB-lite"/>
    </source>
</evidence>
<evidence type="ECO:0000256" key="9">
    <source>
        <dbReference type="ARBA" id="ARBA00023203"/>
    </source>
</evidence>
<reference evidence="15" key="1">
    <citation type="submission" date="2021-02" db="EMBL/GenBank/DDBJ databases">
        <authorList>
            <person name="Nowell W R."/>
        </authorList>
    </citation>
    <scope>NUCLEOTIDE SEQUENCE</scope>
</reference>
<dbReference type="Pfam" id="PF26570">
    <property type="entry name" value="MYO15"/>
    <property type="match status" value="1"/>
</dbReference>
<dbReference type="Gene3D" id="1.25.40.530">
    <property type="entry name" value="MyTH4 domain"/>
    <property type="match status" value="2"/>
</dbReference>
<feature type="compositionally biased region" description="Low complexity" evidence="11">
    <location>
        <begin position="1615"/>
        <end position="1624"/>
    </location>
</feature>
<feature type="domain" description="MyTH4" evidence="13">
    <location>
        <begin position="919"/>
        <end position="1066"/>
    </location>
</feature>
<dbReference type="CDD" id="cd14473">
    <property type="entry name" value="FERM_B-lobe"/>
    <property type="match status" value="1"/>
</dbReference>
<dbReference type="InterPro" id="IPR051567">
    <property type="entry name" value="Unconventional_Myosin_ATPase"/>
</dbReference>
<evidence type="ECO:0000256" key="5">
    <source>
        <dbReference type="ARBA" id="ARBA00022741"/>
    </source>
</evidence>
<dbReference type="PROSITE" id="PS51016">
    <property type="entry name" value="MYTH4"/>
    <property type="match status" value="2"/>
</dbReference>
<keyword evidence="9 10" id="KW-0009">Actin-binding</keyword>
<dbReference type="PROSITE" id="PS50057">
    <property type="entry name" value="FERM_3"/>
    <property type="match status" value="1"/>
</dbReference>
<dbReference type="InterPro" id="IPR019748">
    <property type="entry name" value="FERM_central"/>
</dbReference>
<name>A0A814EEU2_ADIRI</name>
<feature type="region of interest" description="Disordered" evidence="11">
    <location>
        <begin position="1997"/>
        <end position="2027"/>
    </location>
</feature>
<feature type="compositionally biased region" description="Low complexity" evidence="11">
    <location>
        <begin position="1242"/>
        <end position="1254"/>
    </location>
</feature>
<dbReference type="PRINTS" id="PR00193">
    <property type="entry name" value="MYOSINHEAVY"/>
</dbReference>
<dbReference type="InterPro" id="IPR059004">
    <property type="entry name" value="MYO15"/>
</dbReference>